<dbReference type="EMBL" id="U41000">
    <property type="protein sequence ID" value="AAB04689.1"/>
    <property type="molecule type" value="Genomic_DNA"/>
</dbReference>
<feature type="compositionally biased region" description="Basic and acidic residues" evidence="1">
    <location>
        <begin position="1"/>
        <end position="14"/>
    </location>
</feature>
<feature type="compositionally biased region" description="Low complexity" evidence="1">
    <location>
        <begin position="82"/>
        <end position="99"/>
    </location>
</feature>
<accession>V9GZX7</accession>
<reference evidence="2" key="1">
    <citation type="journal article" date="1996" name="Sex. Plant Reprod.">
        <title>PREM-2, a copia-type retroelement in maize is expressed preferentially in early microspores.</title>
        <authorList>
            <person name="Turcich M.P."/>
            <person name="Bokhari-Riza A."/>
            <person name="Hamilton D.A."/>
            <person name="He C."/>
            <person name="Messier W."/>
            <person name="Stewart C.-B."/>
            <person name="Mascarenhas J.P."/>
        </authorList>
    </citation>
    <scope>NUCLEOTIDE SEQUENCE</scope>
    <source>
        <strain evidence="2">W-22</strain>
    </source>
</reference>
<name>V9GZX7_MAIZE</name>
<feature type="compositionally biased region" description="Basic residues" evidence="1">
    <location>
        <begin position="48"/>
        <end position="76"/>
    </location>
</feature>
<evidence type="ECO:0000256" key="1">
    <source>
        <dbReference type="SAM" id="MobiDB-lite"/>
    </source>
</evidence>
<organism evidence="2">
    <name type="scientific">Zea mays</name>
    <name type="common">Maize</name>
    <dbReference type="NCBI Taxonomy" id="4577"/>
    <lineage>
        <taxon>Eukaryota</taxon>
        <taxon>Viridiplantae</taxon>
        <taxon>Streptophyta</taxon>
        <taxon>Embryophyta</taxon>
        <taxon>Tracheophyta</taxon>
        <taxon>Spermatophyta</taxon>
        <taxon>Magnoliopsida</taxon>
        <taxon>Liliopsida</taxon>
        <taxon>Poales</taxon>
        <taxon>Poaceae</taxon>
        <taxon>PACMAD clade</taxon>
        <taxon>Panicoideae</taxon>
        <taxon>Andropogonodae</taxon>
        <taxon>Andropogoneae</taxon>
        <taxon>Tripsacinae</taxon>
        <taxon>Zea</taxon>
    </lineage>
</organism>
<gene>
    <name evidence="2" type="primary">gag</name>
</gene>
<protein>
    <submittedName>
        <fullName evidence="2">Gag protein</fullName>
    </submittedName>
</protein>
<dbReference type="AlphaFoldDB" id="V9GZX7"/>
<sequence>MSGDHAKKEMETGEKPTTSHGSTSSEESRTKRKEKKKDSSKQKEKRSSSSHHKEKKEKSSSHKPHRKGDKHKRMRKVVYYETDTSSTSTSDSDAPSVTSNGQERKKYSKIPLRYPRISKHTPLLSVPLGKPPTFDGEDYARWSDLMRFHLTSLHKSIWDVVEFGAQVPSIGDENYDEDEVSQIEHFNSQATTILLASLSKEEYNKVQGLKMRRRFGTYSRRRTRVMNSPRSPNGKRSRGSSVVFVFAKGKSHKTCTTGSKPW</sequence>
<proteinExistence type="predicted"/>
<feature type="region of interest" description="Disordered" evidence="1">
    <location>
        <begin position="1"/>
        <end position="108"/>
    </location>
</feature>
<feature type="compositionally biased region" description="Basic and acidic residues" evidence="1">
    <location>
        <begin position="36"/>
        <end position="47"/>
    </location>
</feature>
<evidence type="ECO:0000313" key="2">
    <source>
        <dbReference type="EMBL" id="AAB04689.1"/>
    </source>
</evidence>